<name>A0A060NHJ5_9BURK</name>
<reference evidence="2 3" key="1">
    <citation type="journal article" date="2014" name="Nat. Commun.">
        <title>Physiological and genomic features of highly alkaliphilic hydrogen-utilizing Betaproteobacteria from a continental serpentinizing site.</title>
        <authorList>
            <person name="Suzuki S."/>
            <person name="Kuenen J.G."/>
            <person name="Schipper K."/>
            <person name="van der Velde S."/>
            <person name="Ishii S."/>
            <person name="Wu A."/>
            <person name="Sorokin D.Y."/>
            <person name="Tenney A."/>
            <person name="Meng X.Y."/>
            <person name="Morrill P.L."/>
            <person name="Kamagata Y."/>
            <person name="Muyzer G."/>
            <person name="Nealson K.H."/>
        </authorList>
    </citation>
    <scope>NUCLEOTIDE SEQUENCE [LARGE SCALE GENOMIC DNA]</scope>
    <source>
        <strain evidence="2 3">A1</strain>
    </source>
</reference>
<dbReference type="AlphaFoldDB" id="A0A060NHJ5"/>
<dbReference type="EMBL" id="AP014568">
    <property type="protein sequence ID" value="BAO80210.1"/>
    <property type="molecule type" value="Genomic_DNA"/>
</dbReference>
<dbReference type="Proteomes" id="UP000067461">
    <property type="component" value="Chromosome"/>
</dbReference>
<keyword evidence="2" id="KW-0238">DNA-binding</keyword>
<dbReference type="HOGENOM" id="CLU_146573_0_0_4"/>
<feature type="compositionally biased region" description="Pro residues" evidence="1">
    <location>
        <begin position="92"/>
        <end position="110"/>
    </location>
</feature>
<evidence type="ECO:0000313" key="2">
    <source>
        <dbReference type="EMBL" id="BAO80210.1"/>
    </source>
</evidence>
<sequence length="110" mass="11646">MALASAQAQAVEANQASPADLDAIKGIGPVMVERIVSARQQRPFANWSDFSNRVRGVGPATATRLSANGLTVNGRRLGQEPPPTPIQWQPMVPRPLEPAHSPGPAPKAHN</sequence>
<feature type="compositionally biased region" description="Low complexity" evidence="1">
    <location>
        <begin position="1"/>
        <end position="16"/>
    </location>
</feature>
<dbReference type="Gene3D" id="1.10.150.320">
    <property type="entry name" value="Photosystem II 12 kDa extrinsic protein"/>
    <property type="match status" value="1"/>
</dbReference>
<feature type="region of interest" description="Disordered" evidence="1">
    <location>
        <begin position="1"/>
        <end position="21"/>
    </location>
</feature>
<keyword evidence="3" id="KW-1185">Reference proteome</keyword>
<proteinExistence type="predicted"/>
<dbReference type="KEGG" id="cbaa:SRAA_0356"/>
<protein>
    <submittedName>
        <fullName evidence="2">DNA uptake protein and related DNA-binding protein</fullName>
    </submittedName>
</protein>
<dbReference type="STRING" id="1458425.SRAA_0356"/>
<dbReference type="Pfam" id="PF12836">
    <property type="entry name" value="HHH_3"/>
    <property type="match status" value="1"/>
</dbReference>
<dbReference type="SUPFAM" id="SSF47781">
    <property type="entry name" value="RuvA domain 2-like"/>
    <property type="match status" value="1"/>
</dbReference>
<gene>
    <name evidence="2" type="ORF">SRAA_0356</name>
</gene>
<dbReference type="GO" id="GO:0003677">
    <property type="term" value="F:DNA binding"/>
    <property type="evidence" value="ECO:0007669"/>
    <property type="project" value="UniProtKB-KW"/>
</dbReference>
<accession>A0A060NHJ5</accession>
<evidence type="ECO:0000256" key="1">
    <source>
        <dbReference type="SAM" id="MobiDB-lite"/>
    </source>
</evidence>
<evidence type="ECO:0000313" key="3">
    <source>
        <dbReference type="Proteomes" id="UP000067461"/>
    </source>
</evidence>
<organism evidence="2 3">
    <name type="scientific">Serpentinimonas raichei</name>
    <dbReference type="NCBI Taxonomy" id="1458425"/>
    <lineage>
        <taxon>Bacteria</taxon>
        <taxon>Pseudomonadati</taxon>
        <taxon>Pseudomonadota</taxon>
        <taxon>Betaproteobacteria</taxon>
        <taxon>Burkholderiales</taxon>
        <taxon>Comamonadaceae</taxon>
        <taxon>Serpentinimonas</taxon>
    </lineage>
</organism>
<dbReference type="InterPro" id="IPR010994">
    <property type="entry name" value="RuvA_2-like"/>
</dbReference>
<feature type="region of interest" description="Disordered" evidence="1">
    <location>
        <begin position="68"/>
        <end position="110"/>
    </location>
</feature>